<dbReference type="RefSeq" id="WP_147077498.1">
    <property type="nucleotide sequence ID" value="NZ_BJZT01000009.1"/>
</dbReference>
<evidence type="ECO:0000256" key="1">
    <source>
        <dbReference type="SAM" id="Phobius"/>
    </source>
</evidence>
<dbReference type="Proteomes" id="UP000321258">
    <property type="component" value="Unassembled WGS sequence"/>
</dbReference>
<dbReference type="OrthoDB" id="8448886at2"/>
<name>A0A512IM34_9HYPH</name>
<dbReference type="InterPro" id="IPR025489">
    <property type="entry name" value="DUF4381"/>
</dbReference>
<sequence length="150" mass="16177">MNPELSTLRGLHLPAGGSSVLQGEIVAAIALGFAAALLFGLARILLARRRSTVRRAALHELTRARNLDPQTRLTAQARLLRRIVRTLEGEEAASARGTAWAQKLDGTFATDFFSRGAGRAFVDGLYRRPAAADPAAIDTELGRLFSRIKA</sequence>
<dbReference type="EMBL" id="BJZT01000009">
    <property type="protein sequence ID" value="GEO98780.1"/>
    <property type="molecule type" value="Genomic_DNA"/>
</dbReference>
<accession>A0A512IM34</accession>
<proteinExistence type="predicted"/>
<dbReference type="Pfam" id="PF14316">
    <property type="entry name" value="DUF4381"/>
    <property type="match status" value="1"/>
</dbReference>
<keyword evidence="1" id="KW-1133">Transmembrane helix</keyword>
<evidence type="ECO:0000313" key="2">
    <source>
        <dbReference type="EMBL" id="GEO98780.1"/>
    </source>
</evidence>
<protein>
    <recommendedName>
        <fullName evidence="4">DUF4381 domain-containing protein</fullName>
    </recommendedName>
</protein>
<keyword evidence="1" id="KW-0812">Transmembrane</keyword>
<keyword evidence="3" id="KW-1185">Reference proteome</keyword>
<organism evidence="2 3">
    <name type="scientific">Methylobacterium haplocladii</name>
    <dbReference type="NCBI Taxonomy" id="1176176"/>
    <lineage>
        <taxon>Bacteria</taxon>
        <taxon>Pseudomonadati</taxon>
        <taxon>Pseudomonadota</taxon>
        <taxon>Alphaproteobacteria</taxon>
        <taxon>Hyphomicrobiales</taxon>
        <taxon>Methylobacteriaceae</taxon>
        <taxon>Methylobacterium</taxon>
    </lineage>
</organism>
<comment type="caution">
    <text evidence="2">The sequence shown here is derived from an EMBL/GenBank/DDBJ whole genome shotgun (WGS) entry which is preliminary data.</text>
</comment>
<evidence type="ECO:0008006" key="4">
    <source>
        <dbReference type="Google" id="ProtNLM"/>
    </source>
</evidence>
<evidence type="ECO:0000313" key="3">
    <source>
        <dbReference type="Proteomes" id="UP000321258"/>
    </source>
</evidence>
<feature type="transmembrane region" description="Helical" evidence="1">
    <location>
        <begin position="25"/>
        <end position="46"/>
    </location>
</feature>
<reference evidence="2 3" key="1">
    <citation type="submission" date="2019-07" db="EMBL/GenBank/DDBJ databases">
        <title>Whole genome shotgun sequence of Methylobacterium haplocladii NBRC 107714.</title>
        <authorList>
            <person name="Hosoyama A."/>
            <person name="Uohara A."/>
            <person name="Ohji S."/>
            <person name="Ichikawa N."/>
        </authorList>
    </citation>
    <scope>NUCLEOTIDE SEQUENCE [LARGE SCALE GENOMIC DNA]</scope>
    <source>
        <strain evidence="2 3">NBRC 107714</strain>
    </source>
</reference>
<dbReference type="AlphaFoldDB" id="A0A512IM34"/>
<keyword evidence="1" id="KW-0472">Membrane</keyword>
<gene>
    <name evidence="2" type="ORF">MHA02_11680</name>
</gene>